<feature type="transmembrane region" description="Helical" evidence="5">
    <location>
        <begin position="391"/>
        <end position="407"/>
    </location>
</feature>
<feature type="transmembrane region" description="Helical" evidence="5">
    <location>
        <begin position="112"/>
        <end position="136"/>
    </location>
</feature>
<evidence type="ECO:0000259" key="6">
    <source>
        <dbReference type="Pfam" id="PF00324"/>
    </source>
</evidence>
<protein>
    <recommendedName>
        <fullName evidence="11">Na-K-Cl cotransporter</fullName>
    </recommendedName>
</protein>
<evidence type="ECO:0000313" key="9">
    <source>
        <dbReference type="EMBL" id="MBF4693433.1"/>
    </source>
</evidence>
<gene>
    <name evidence="9" type="ORF">ISU02_09895</name>
</gene>
<reference evidence="9 10" key="1">
    <citation type="submission" date="2020-11" db="EMBL/GenBank/DDBJ databases">
        <title>Fusibacter basophilias sp. nov.</title>
        <authorList>
            <person name="Qiu D."/>
        </authorList>
    </citation>
    <scope>NUCLEOTIDE SEQUENCE [LARGE SCALE GENOMIC DNA]</scope>
    <source>
        <strain evidence="9 10">Q10-2</strain>
    </source>
</reference>
<feature type="transmembrane region" description="Helical" evidence="5">
    <location>
        <begin position="311"/>
        <end position="330"/>
    </location>
</feature>
<feature type="transmembrane region" description="Helical" evidence="5">
    <location>
        <begin position="184"/>
        <end position="203"/>
    </location>
</feature>
<feature type="transmembrane region" description="Helical" evidence="5">
    <location>
        <begin position="86"/>
        <end position="106"/>
    </location>
</feature>
<dbReference type="InterPro" id="IPR004841">
    <property type="entry name" value="AA-permease/SLC12A_dom"/>
</dbReference>
<feature type="transmembrane region" description="Helical" evidence="5">
    <location>
        <begin position="215"/>
        <end position="237"/>
    </location>
</feature>
<feature type="transmembrane region" description="Helical" evidence="5">
    <location>
        <begin position="38"/>
        <end position="58"/>
    </location>
</feature>
<proteinExistence type="predicted"/>
<evidence type="ECO:0000259" key="7">
    <source>
        <dbReference type="Pfam" id="PF21554"/>
    </source>
</evidence>
<evidence type="ECO:0000256" key="3">
    <source>
        <dbReference type="ARBA" id="ARBA00022989"/>
    </source>
</evidence>
<dbReference type="InterPro" id="IPR048752">
    <property type="entry name" value="CCC_C_2nd_subdom"/>
</dbReference>
<name>A0ABR9ZSJ3_9FIRM</name>
<dbReference type="EMBL" id="JADKNH010000005">
    <property type="protein sequence ID" value="MBF4693433.1"/>
    <property type="molecule type" value="Genomic_DNA"/>
</dbReference>
<sequence length="702" mass="76766">MNNKVGLKTFEGVYTPTLLTILGVILYLRLGWVVGNVGLIATIVIIILAHIITLATALSMSSMLTNIKIGAGGAYAIIMRSLGPEMGGAIGIPLYLSQTFSIAFYITGFSELWITFFPSHSQVAVGIGTWIVLSAISMKSAKLAFRIQYGILVAVALSLVSFFIGPNLNGGSLVLKGTFEMGGFWTTFAIFFPAVTGVLTGATMSGDLENPRDSIIKGTLAAIFTGFVVYVFVAFWFARQASQEMLLMDPSIIFKLAGVKVLVIAGVMGAVLSSALSTLVSAPRTLSALAENRVVPFSNVLGKQTANGEPLNAIVLSSIISLVIIVAGNLNSLAELLTMFFLTTYGMINLVVFLEQITGIISYRPSFKMTIFVPITGAVGCLWVMVLINPIFTVVTFVTIGLIYSYLKTKNLVSPWGDVRGGVFISVAEWAAQKVSNSQYHPRLWKPSIAIPVEKPDDFKRLSKITYNLVYPSGRVYYLTSTKTKVLDRATEKEIEMVLKPLKEERIFVQETIITASDFESTIAPTLQCMKSSFLPPNIVLFTVSDNEVKRAKLKQIIASIQFLKLSYCCLWLHPKYGLGMENKINLWLRSKSPNNDLAVLCALQLSRNLGAELNLCRVVRNEDEQKKTEKELLTFVEDARLPVNTNVCVLLGSFHENIATMHADLNIIGMPVSYESMIETIDIIPTSALFVSSVGHEDAMV</sequence>
<dbReference type="Proteomes" id="UP000614200">
    <property type="component" value="Unassembled WGS sequence"/>
</dbReference>
<evidence type="ECO:0000256" key="5">
    <source>
        <dbReference type="SAM" id="Phobius"/>
    </source>
</evidence>
<feature type="domain" description="Prokaryotic cation-chloride cotransporter first C-terminal subdomain" evidence="8">
    <location>
        <begin position="451"/>
        <end position="574"/>
    </location>
</feature>
<dbReference type="Gene3D" id="1.20.1740.10">
    <property type="entry name" value="Amino acid/polyamine transporter I"/>
    <property type="match status" value="1"/>
</dbReference>
<dbReference type="PANTHER" id="PTHR11827">
    <property type="entry name" value="SOLUTE CARRIER FAMILY 12, CATION COTRANSPORTERS"/>
    <property type="match status" value="1"/>
</dbReference>
<comment type="caution">
    <text evidence="9">The sequence shown here is derived from an EMBL/GenBank/DDBJ whole genome shotgun (WGS) entry which is preliminary data.</text>
</comment>
<feature type="transmembrane region" description="Helical" evidence="5">
    <location>
        <begin position="12"/>
        <end position="32"/>
    </location>
</feature>
<feature type="transmembrane region" description="Helical" evidence="5">
    <location>
        <begin position="257"/>
        <end position="280"/>
    </location>
</feature>
<dbReference type="InterPro" id="IPR004842">
    <property type="entry name" value="SLC12A_fam"/>
</dbReference>
<keyword evidence="3 5" id="KW-1133">Transmembrane helix</keyword>
<evidence type="ECO:0000256" key="1">
    <source>
        <dbReference type="ARBA" id="ARBA00004141"/>
    </source>
</evidence>
<dbReference type="RefSeq" id="WP_194701663.1">
    <property type="nucleotide sequence ID" value="NZ_JADKNH010000005.1"/>
</dbReference>
<dbReference type="Pfam" id="PF21555">
    <property type="entry name" value="CCC_C_1st_pro"/>
    <property type="match status" value="1"/>
</dbReference>
<evidence type="ECO:0000256" key="4">
    <source>
        <dbReference type="ARBA" id="ARBA00023136"/>
    </source>
</evidence>
<keyword evidence="10" id="KW-1185">Reference proteome</keyword>
<dbReference type="PANTHER" id="PTHR11827:SF72">
    <property type="entry name" value="GH08340P"/>
    <property type="match status" value="1"/>
</dbReference>
<evidence type="ECO:0000256" key="2">
    <source>
        <dbReference type="ARBA" id="ARBA00022692"/>
    </source>
</evidence>
<dbReference type="Pfam" id="PF21554">
    <property type="entry name" value="CCC_C_2nd_pro"/>
    <property type="match status" value="1"/>
</dbReference>
<keyword evidence="4 5" id="KW-0472">Membrane</keyword>
<organism evidence="9 10">
    <name type="scientific">Fusibacter ferrireducens</name>
    <dbReference type="NCBI Taxonomy" id="2785058"/>
    <lineage>
        <taxon>Bacteria</taxon>
        <taxon>Bacillati</taxon>
        <taxon>Bacillota</taxon>
        <taxon>Clostridia</taxon>
        <taxon>Eubacteriales</taxon>
        <taxon>Eubacteriales Family XII. Incertae Sedis</taxon>
        <taxon>Fusibacter</taxon>
    </lineage>
</organism>
<feature type="domain" description="Prokaryotic cation-chloride cotransporter second C-terminal subdomain" evidence="7">
    <location>
        <begin position="580"/>
        <end position="700"/>
    </location>
</feature>
<keyword evidence="2 5" id="KW-0812">Transmembrane</keyword>
<feature type="transmembrane region" description="Helical" evidence="5">
    <location>
        <begin position="143"/>
        <end position="164"/>
    </location>
</feature>
<feature type="transmembrane region" description="Helical" evidence="5">
    <location>
        <begin position="336"/>
        <end position="354"/>
    </location>
</feature>
<evidence type="ECO:0008006" key="11">
    <source>
        <dbReference type="Google" id="ProtNLM"/>
    </source>
</evidence>
<comment type="subcellular location">
    <subcellularLocation>
        <location evidence="1">Membrane</location>
        <topology evidence="1">Multi-pass membrane protein</topology>
    </subcellularLocation>
</comment>
<dbReference type="Pfam" id="PF00324">
    <property type="entry name" value="AA_permease"/>
    <property type="match status" value="1"/>
</dbReference>
<evidence type="ECO:0000313" key="10">
    <source>
        <dbReference type="Proteomes" id="UP000614200"/>
    </source>
</evidence>
<accession>A0ABR9ZSJ3</accession>
<evidence type="ECO:0000259" key="8">
    <source>
        <dbReference type="Pfam" id="PF21555"/>
    </source>
</evidence>
<feature type="domain" description="Amino acid permease/ SLC12A" evidence="6">
    <location>
        <begin position="15"/>
        <end position="447"/>
    </location>
</feature>
<dbReference type="InterPro" id="IPR048753">
    <property type="entry name" value="CCC_C_1st_subdom"/>
</dbReference>